<evidence type="ECO:0000256" key="3">
    <source>
        <dbReference type="ARBA" id="ARBA00022553"/>
    </source>
</evidence>
<feature type="compositionally biased region" description="Polar residues" evidence="7">
    <location>
        <begin position="39"/>
        <end position="54"/>
    </location>
</feature>
<dbReference type="Gene3D" id="3.30.450.40">
    <property type="match status" value="1"/>
</dbReference>
<dbReference type="GO" id="GO:0005886">
    <property type="term" value="C:plasma membrane"/>
    <property type="evidence" value="ECO:0007669"/>
    <property type="project" value="TreeGrafter"/>
</dbReference>
<dbReference type="EMBL" id="JAAAIP010000618">
    <property type="protein sequence ID" value="KAG0314382.1"/>
    <property type="molecule type" value="Genomic_DNA"/>
</dbReference>
<feature type="region of interest" description="Disordered" evidence="7">
    <location>
        <begin position="11"/>
        <end position="73"/>
    </location>
</feature>
<evidence type="ECO:0000313" key="11">
    <source>
        <dbReference type="Proteomes" id="UP000738325"/>
    </source>
</evidence>
<evidence type="ECO:0000256" key="5">
    <source>
        <dbReference type="ARBA" id="ARBA00022777"/>
    </source>
</evidence>
<reference evidence="10" key="1">
    <citation type="journal article" date="2020" name="Fungal Divers.">
        <title>Resolving the Mortierellaceae phylogeny through synthesis of multi-gene phylogenetics and phylogenomics.</title>
        <authorList>
            <person name="Vandepol N."/>
            <person name="Liber J."/>
            <person name="Desiro A."/>
            <person name="Na H."/>
            <person name="Kennedy M."/>
            <person name="Barry K."/>
            <person name="Grigoriev I.V."/>
            <person name="Miller A.N."/>
            <person name="O'Donnell K."/>
            <person name="Stajich J.E."/>
            <person name="Bonito G."/>
        </authorList>
    </citation>
    <scope>NUCLEOTIDE SEQUENCE</scope>
    <source>
        <strain evidence="10">REB-010B</strain>
    </source>
</reference>
<evidence type="ECO:0000259" key="9">
    <source>
        <dbReference type="PROSITE" id="PS50110"/>
    </source>
</evidence>
<feature type="compositionally biased region" description="Polar residues" evidence="7">
    <location>
        <begin position="272"/>
        <end position="288"/>
    </location>
</feature>
<dbReference type="CDD" id="cd16922">
    <property type="entry name" value="HATPase_EvgS-ArcB-TorS-like"/>
    <property type="match status" value="1"/>
</dbReference>
<dbReference type="Gene3D" id="3.30.450.20">
    <property type="entry name" value="PAS domain"/>
    <property type="match status" value="1"/>
</dbReference>
<feature type="region of interest" description="Disordered" evidence="7">
    <location>
        <begin position="1231"/>
        <end position="1253"/>
    </location>
</feature>
<keyword evidence="11" id="KW-1185">Reference proteome</keyword>
<dbReference type="GO" id="GO:0000155">
    <property type="term" value="F:phosphorelay sensor kinase activity"/>
    <property type="evidence" value="ECO:0007669"/>
    <property type="project" value="InterPro"/>
</dbReference>
<comment type="caution">
    <text evidence="10">The sequence shown here is derived from an EMBL/GenBank/DDBJ whole genome shotgun (WGS) entry which is preliminary data.</text>
</comment>
<feature type="compositionally biased region" description="Low complexity" evidence="7">
    <location>
        <begin position="27"/>
        <end position="38"/>
    </location>
</feature>
<keyword evidence="3 6" id="KW-0597">Phosphoprotein</keyword>
<evidence type="ECO:0000256" key="2">
    <source>
        <dbReference type="ARBA" id="ARBA00012438"/>
    </source>
</evidence>
<dbReference type="InterPro" id="IPR003594">
    <property type="entry name" value="HATPase_dom"/>
</dbReference>
<feature type="compositionally biased region" description="Polar residues" evidence="7">
    <location>
        <begin position="234"/>
        <end position="264"/>
    </location>
</feature>
<dbReference type="PANTHER" id="PTHR43047:SF72">
    <property type="entry name" value="OSMOSENSING HISTIDINE PROTEIN KINASE SLN1"/>
    <property type="match status" value="1"/>
</dbReference>
<feature type="domain" description="Response regulatory" evidence="9">
    <location>
        <begin position="1394"/>
        <end position="1514"/>
    </location>
</feature>
<feature type="region of interest" description="Disordered" evidence="7">
    <location>
        <begin position="2276"/>
        <end position="2320"/>
    </location>
</feature>
<dbReference type="InterPro" id="IPR003018">
    <property type="entry name" value="GAF"/>
</dbReference>
<feature type="compositionally biased region" description="Pro residues" evidence="7">
    <location>
        <begin position="432"/>
        <end position="456"/>
    </location>
</feature>
<feature type="modified residue" description="4-aspartylphosphate" evidence="6">
    <location>
        <position position="1447"/>
    </location>
</feature>
<dbReference type="CDD" id="cd17546">
    <property type="entry name" value="REC_hyHK_CKI1_RcsC-like"/>
    <property type="match status" value="1"/>
</dbReference>
<dbReference type="InterPro" id="IPR004358">
    <property type="entry name" value="Sig_transdc_His_kin-like_C"/>
</dbReference>
<feature type="compositionally biased region" description="Polar residues" evidence="7">
    <location>
        <begin position="62"/>
        <end position="72"/>
    </location>
</feature>
<feature type="region of interest" description="Disordered" evidence="7">
    <location>
        <begin position="230"/>
        <end position="402"/>
    </location>
</feature>
<keyword evidence="5" id="KW-0418">Kinase</keyword>
<organism evidence="10 11">
    <name type="scientific">Dissophora globulifera</name>
    <dbReference type="NCBI Taxonomy" id="979702"/>
    <lineage>
        <taxon>Eukaryota</taxon>
        <taxon>Fungi</taxon>
        <taxon>Fungi incertae sedis</taxon>
        <taxon>Mucoromycota</taxon>
        <taxon>Mortierellomycotina</taxon>
        <taxon>Mortierellomycetes</taxon>
        <taxon>Mortierellales</taxon>
        <taxon>Mortierellaceae</taxon>
        <taxon>Dissophora</taxon>
    </lineage>
</organism>
<proteinExistence type="predicted"/>
<dbReference type="SUPFAM" id="SSF47384">
    <property type="entry name" value="Homodimeric domain of signal transducing histidine kinase"/>
    <property type="match status" value="2"/>
</dbReference>
<dbReference type="CDD" id="cd17574">
    <property type="entry name" value="REC_OmpR"/>
    <property type="match status" value="1"/>
</dbReference>
<dbReference type="InterPro" id="IPR036097">
    <property type="entry name" value="HisK_dim/P_sf"/>
</dbReference>
<dbReference type="InterPro" id="IPR011006">
    <property type="entry name" value="CheY-like_superfamily"/>
</dbReference>
<dbReference type="Gene3D" id="1.10.287.130">
    <property type="match status" value="2"/>
</dbReference>
<evidence type="ECO:0000256" key="4">
    <source>
        <dbReference type="ARBA" id="ARBA00022679"/>
    </source>
</evidence>
<dbReference type="FunFam" id="1.10.287.130:FF:000045">
    <property type="entry name" value="Two-component system sensor histidine kinase/response regulator"/>
    <property type="match status" value="1"/>
</dbReference>
<dbReference type="PROSITE" id="PS50109">
    <property type="entry name" value="HIS_KIN"/>
    <property type="match status" value="2"/>
</dbReference>
<dbReference type="OrthoDB" id="5378913at2759"/>
<dbReference type="InterPro" id="IPR001789">
    <property type="entry name" value="Sig_transdc_resp-reg_receiver"/>
</dbReference>
<protein>
    <recommendedName>
        <fullName evidence="2">histidine kinase</fullName>
        <ecNumber evidence="2">2.7.13.3</ecNumber>
    </recommendedName>
</protein>
<dbReference type="InterPro" id="IPR003661">
    <property type="entry name" value="HisK_dim/P_dom"/>
</dbReference>
<name>A0A9P6RCF9_9FUNG</name>
<feature type="compositionally biased region" description="Basic and acidic residues" evidence="7">
    <location>
        <begin position="352"/>
        <end position="362"/>
    </location>
</feature>
<keyword evidence="4" id="KW-0808">Transferase</keyword>
<feature type="compositionally biased region" description="Low complexity" evidence="7">
    <location>
        <begin position="2590"/>
        <end position="2601"/>
    </location>
</feature>
<dbReference type="CDD" id="cd00082">
    <property type="entry name" value="HisKA"/>
    <property type="match status" value="2"/>
</dbReference>
<feature type="compositionally biased region" description="Low complexity" evidence="7">
    <location>
        <begin position="334"/>
        <end position="348"/>
    </location>
</feature>
<feature type="domain" description="Histidine kinase" evidence="8">
    <location>
        <begin position="1724"/>
        <end position="2001"/>
    </location>
</feature>
<feature type="domain" description="Histidine kinase" evidence="8">
    <location>
        <begin position="960"/>
        <end position="1184"/>
    </location>
</feature>
<dbReference type="PROSITE" id="PS50110">
    <property type="entry name" value="RESPONSE_REGULATORY"/>
    <property type="match status" value="2"/>
</dbReference>
<feature type="compositionally biased region" description="Polar residues" evidence="7">
    <location>
        <begin position="2622"/>
        <end position="2631"/>
    </location>
</feature>
<evidence type="ECO:0000313" key="10">
    <source>
        <dbReference type="EMBL" id="KAG0314382.1"/>
    </source>
</evidence>
<dbReference type="InterPro" id="IPR036890">
    <property type="entry name" value="HATPase_C_sf"/>
</dbReference>
<dbReference type="SMART" id="SM00387">
    <property type="entry name" value="HATPase_c"/>
    <property type="match status" value="2"/>
</dbReference>
<dbReference type="SUPFAM" id="SSF55874">
    <property type="entry name" value="ATPase domain of HSP90 chaperone/DNA topoisomerase II/histidine kinase"/>
    <property type="match status" value="2"/>
</dbReference>
<dbReference type="PANTHER" id="PTHR43047">
    <property type="entry name" value="TWO-COMPONENT HISTIDINE PROTEIN KINASE"/>
    <property type="match status" value="1"/>
</dbReference>
<sequence>MDPLNQRHFQALDGTHGSHSLAERVPQSAQEASAHSSSITPNSVHHRTLCNNNVDGGLEGNAVTNSRPNHTTPAYEEGALFEKDDNTGDRRHILDLDDDSTDCYQRTDFPPRQAPFTTASAISFDTAARPAETISQRQHRQRQEQKQASEWHHVDQMATGRLVNIEPDALQQQQMTILHPALSSLPVPSSAAPTVFTLASSVPNPTVSQLSMNLPNQPGAEQVPLPFKTILCPPSNTEIGPPTGETSPLAESSMQPQHDASQQPLLHERNYSSESTSLDTHATPNSSLDHMMAGGRDDTIHSNVTSPRLAERGVSPQSNQTRREATCCKLGLVSSPSPSTLSTPSTNSKQMPVHDQDLDPRHFRTNADQQQKAEENQVGNNNVTDSSTAVYGISPMDNNRDPKASIQLKEDHVLRDEHIRCTLSLNGQKSAAPPPTVEASAPPPPAVEASAPPPPAVEASASPLPVAAGPESKAISSASGSSGGESGDELLSRPSGADRHLSHSKVSLETPRVRAGISPMLDLDQVEKVLEVPMRDDEESVESLVESMDWSKTGLGPRSGWPRELVVMMQILMKSPSPLALYWGDKDYLLYNDAWRPILKQKHPHAMGAPGVTVWSEIWNVLGSQIEEVRRERRGTDNKCIRLDLHREGYDEECYFDFTFTPVFLEDDSTGGILALVNEVTPSILNQRRLTTLNQFSKQAPLIQSVNGAYSIITTILQESNNPDVPFSIVYRTKEVGKHPNMLHAQGMYTPPPSVVPTAPTPATNGQLPTTPVHKDPLATGTSKGKKDGRRVPQTAILCSTSFDRNLEEVSYGEVKERVFSKATSTRHIPDSLLITPDEYEPLDPSEPVYDDPWSWPVRSVLADGIPRLVTLPKSTHKLARALLLPIFDNPSVLESRITTILIVGINPFRMLDNQYLDFLSLLVANIASLQHFGRSREEERQSTEALFELNKAKISFFQNVSHELRTPLTLMLAPLDDVLNQTPENAPTRPNLEMVRRNSRRLLKLVNTLLQFSRIEAGKGHAVFEETDLSKTTREISANFESVACGFGLKYIIKCEDLKGMPGGVWVDRSMWGGIILNLIGNAFKHTWEGSITVHQYPSKDKNGRDGIAVDVKDTGVGIAPEHLHTLFGRFNRIENKQSRSHEGTGIGLSLVKELTEVHGGVVSVTSEVDKGSCFHIWIPAGRSHLPSAQVKLGDSVDTHLRPPQNEAMNNKTDASMYVEEASQWIAHKAVPGSTLNASGTDSTEEEKPEEEDDILHLGVDYMREQADSLEMNSEYEVSTMDVDENELTKILIDSPASGDVPIPENALAKTITTQARQSSSMSHSPKTPVTEAPNISFKEQAIPSTVAQTNATLNTSVNDNGRYSPQSKKIALVKESEHEKQALPETRSRRGFIIVVDDNHDMRSYLREILGKDFRVRCAVDGLDAIRLITERLQQGRRIDLILSDVAMPNMNGYELLKRLRSDSATMMTPFILLSARAGEEANVEGLDLGADDCLVKPFSARELIARVRSTIRLSDLRHELIREQRHALEMKQLIYSISVRIRSGLSLPQILDTASRELFKVIRCNAIRICRFRSVDQETGQHWVRFVSEIVRVGKPKILAPVDRLLPKGLEAREMSVSNGEHDSSSELRHVSSCFHPMFGAKSFISVALIYNRKIWGYLLASRDVDMVDWSQSEKLLFEQTGNQISLAIAHASLWELKKSQQVEMEAAHAASEAKSQILANTSHELRTPIGAIVGALSALEDTDYNLTGEQRDMVKIMQITSDVALSVINDLLDTAKLEAGAMSLNIKECPGLIETLEQSVRIFADKAGRKEVDLIMEHSEDLESLDAQMQQGSSIWTDGDRLQQVIMNLIGNAVKFTSVGKVMISCSLLKTGTPRITNVGGDFTLSLDDQPQESNNQDTSHPRVQLTLDIPSDAHVSHVTFRFEVSDTGIGIDPDFLKNHIFKSFAQYDQSMTRRFGGTGLGLAISKHLVMMNGGILGVTSNVGQGSTFYFTWPFSIVTPNPATQRLLPPSGYRSIFSKPILAPEIAFETRAVVIEPLAESRQLLARILSLQNIQVTFYESCEGVVQDEQERQSNILGPDGTVLKENYRPNAHYFFATRSNTAEITIETARALGDLFKKRNERAKAEGLEHYKDLVLSVILMVFSSPQGRVLAKDMIQRICGDGLENTVQCRYIVKPVKADRMIECLQMLESNSLFTANPSADVGMREESRNLTEAGALQNALQPQYAVSHGADAETEQEQMHSNATLADGNVIHPSTQVIRADGSVCSVSSDYERENNCNNNTPESSLLDPEGRAESFDTKASQTKTSSDIRTDADTNTTCGNTYYAPKAMGPGTIPNGGAVHAPKLPAAATHRKLRMKPTGADHAVGRILPVVKDAPGSHSKDELAKSSSENPAFSNRAARAAAGKRERKGKCVLCVEDNIINLRVVQYQLQKLGYDTQSACDGQVAVDIIKSQVEMHSQSDSSSAEPENGLIIETGGTDGRIKVAHSTGESDGLFTYYHHHYLHRPQQYPPSSSSMTPSTSSDLRLNGNGLLVIPESNGNASHAFDQTELSSLFILAQPIVIAAATDSSISTSESVPAHLSAATAASTSNSSTTMLPSKPRNGDTAVATQDAKTDSATSGQADQHTILSTSETVLVAPSGSATSTLALAQGSAGDTTTSAAHAPPLASSSASQQHSKIDLILMDCAMPVKSGFDAASEIRAMGLSSLFAANIPIIALTASAVPSTKEKCIASGMNGYLSKPTKLADLEAMLNQWIE</sequence>
<evidence type="ECO:0000256" key="1">
    <source>
        <dbReference type="ARBA" id="ARBA00000085"/>
    </source>
</evidence>
<feature type="compositionally biased region" description="Acidic residues" evidence="7">
    <location>
        <begin position="1244"/>
        <end position="1253"/>
    </location>
</feature>
<dbReference type="Pfam" id="PF01590">
    <property type="entry name" value="GAF"/>
    <property type="match status" value="1"/>
</dbReference>
<feature type="region of interest" description="Disordered" evidence="7">
    <location>
        <begin position="426"/>
        <end position="507"/>
    </location>
</feature>
<feature type="compositionally biased region" description="Polar residues" evidence="7">
    <location>
        <begin position="377"/>
        <end position="389"/>
    </location>
</feature>
<comment type="catalytic activity">
    <reaction evidence="1">
        <text>ATP + protein L-histidine = ADP + protein N-phospho-L-histidine.</text>
        <dbReference type="EC" id="2.7.13.3"/>
    </reaction>
</comment>
<evidence type="ECO:0000256" key="7">
    <source>
        <dbReference type="SAM" id="MobiDB-lite"/>
    </source>
</evidence>
<dbReference type="SMART" id="SM00388">
    <property type="entry name" value="HisKA"/>
    <property type="match status" value="2"/>
</dbReference>
<feature type="domain" description="Response regulatory" evidence="9">
    <location>
        <begin position="2639"/>
        <end position="2762"/>
    </location>
</feature>
<dbReference type="SMART" id="SM00448">
    <property type="entry name" value="REC"/>
    <property type="match status" value="2"/>
</dbReference>
<dbReference type="InterPro" id="IPR005467">
    <property type="entry name" value="His_kinase_dom"/>
</dbReference>
<feature type="modified residue" description="4-aspartylphosphate" evidence="6">
    <location>
        <position position="2691"/>
    </location>
</feature>
<evidence type="ECO:0000259" key="8">
    <source>
        <dbReference type="PROSITE" id="PS50109"/>
    </source>
</evidence>
<feature type="region of interest" description="Disordered" evidence="7">
    <location>
        <begin position="2590"/>
        <end position="2631"/>
    </location>
</feature>
<feature type="region of interest" description="Disordered" evidence="7">
    <location>
        <begin position="2380"/>
        <end position="2409"/>
    </location>
</feature>
<dbReference type="SUPFAM" id="SSF52172">
    <property type="entry name" value="CheY-like"/>
    <property type="match status" value="3"/>
</dbReference>
<dbReference type="GO" id="GO:0009927">
    <property type="term" value="F:histidine phosphotransfer kinase activity"/>
    <property type="evidence" value="ECO:0007669"/>
    <property type="project" value="TreeGrafter"/>
</dbReference>
<dbReference type="Pfam" id="PF00072">
    <property type="entry name" value="Response_reg"/>
    <property type="match status" value="2"/>
</dbReference>
<dbReference type="Proteomes" id="UP000738325">
    <property type="component" value="Unassembled WGS sequence"/>
</dbReference>
<dbReference type="SUPFAM" id="SSF55781">
    <property type="entry name" value="GAF domain-like"/>
    <property type="match status" value="1"/>
</dbReference>
<accession>A0A9P6RCF9</accession>
<dbReference type="Gene3D" id="3.30.565.10">
    <property type="entry name" value="Histidine kinase-like ATPase, C-terminal domain"/>
    <property type="match status" value="2"/>
</dbReference>
<dbReference type="PRINTS" id="PR00344">
    <property type="entry name" value="BCTRLSENSOR"/>
</dbReference>
<feature type="compositionally biased region" description="Low complexity" evidence="7">
    <location>
        <begin position="457"/>
        <end position="480"/>
    </location>
</feature>
<evidence type="ECO:0000256" key="6">
    <source>
        <dbReference type="PROSITE-ProRule" id="PRU00169"/>
    </source>
</evidence>
<dbReference type="InterPro" id="IPR029016">
    <property type="entry name" value="GAF-like_dom_sf"/>
</dbReference>
<dbReference type="SMART" id="SM00065">
    <property type="entry name" value="GAF"/>
    <property type="match status" value="1"/>
</dbReference>
<dbReference type="Gene3D" id="3.40.50.2300">
    <property type="match status" value="3"/>
</dbReference>
<feature type="region of interest" description="Disordered" evidence="7">
    <location>
        <begin position="759"/>
        <end position="791"/>
    </location>
</feature>
<dbReference type="Pfam" id="PF00512">
    <property type="entry name" value="HisKA"/>
    <property type="match status" value="2"/>
</dbReference>
<gene>
    <name evidence="10" type="ORF">BGZ99_008166</name>
</gene>
<dbReference type="Pfam" id="PF02518">
    <property type="entry name" value="HATPase_c"/>
    <property type="match status" value="2"/>
</dbReference>
<dbReference type="EC" id="2.7.13.3" evidence="2"/>